<dbReference type="OrthoDB" id="623670at2759"/>
<dbReference type="InParanoid" id="A0A4Q1BKZ0"/>
<sequence>MTGLTLPPLTLFLFSLLLFLLVGPTLVIASPDPTSPNVKRERLVAQAPSNTEITPIETKNIERGITTLPVLPRNDHPTSPPRLPRQPNRLVPQPTKRAEALIENDSVERFIDDVKVERRDEIGIGKRDDACSIAININLSDKTAPAIDLPSCLDGLDLQLGINLDLTDDDGGDDDCELGGGNFLAHSETSSNTKPPASTSKSANPGKSTPGNGGNDSDNIVALSWHVFGGNGYDGPSCGKTLTIVTSKGKQATAVVADECASCPDMYHVDMSTGLFSALGLDKSTGEYVVKWQCPDCVFEEDPTIGGCKNNPGGQYC</sequence>
<dbReference type="PANTHER" id="PTHR31836:SF28">
    <property type="entry name" value="SRCR DOMAIN-CONTAINING PROTEIN-RELATED"/>
    <property type="match status" value="1"/>
</dbReference>
<dbReference type="PANTHER" id="PTHR31836">
    <property type="match status" value="1"/>
</dbReference>
<comment type="caution">
    <text evidence="4">The sequence shown here is derived from an EMBL/GenBank/DDBJ whole genome shotgun (WGS) entry which is preliminary data.</text>
</comment>
<evidence type="ECO:0000256" key="3">
    <source>
        <dbReference type="SAM" id="SignalP"/>
    </source>
</evidence>
<dbReference type="Gene3D" id="2.40.40.10">
    <property type="entry name" value="RlpA-like domain"/>
    <property type="match status" value="1"/>
</dbReference>
<evidence type="ECO:0000313" key="4">
    <source>
        <dbReference type="EMBL" id="RXK38433.1"/>
    </source>
</evidence>
<feature type="region of interest" description="Disordered" evidence="2">
    <location>
        <begin position="69"/>
        <end position="90"/>
    </location>
</feature>
<dbReference type="InterPro" id="IPR051477">
    <property type="entry name" value="Expansin_CellWall"/>
</dbReference>
<keyword evidence="5" id="KW-1185">Reference proteome</keyword>
<dbReference type="STRING" id="5217.A0A4Q1BKZ0"/>
<dbReference type="CDD" id="cd22191">
    <property type="entry name" value="DPBB_RlpA_EXP_N-like"/>
    <property type="match status" value="1"/>
</dbReference>
<keyword evidence="1 3" id="KW-0732">Signal</keyword>
<name>A0A4Q1BKZ0_TREME</name>
<feature type="chain" id="PRO_5020837955" description="RlpA-like protein double-psi beta-barrel domain-containing protein" evidence="3">
    <location>
        <begin position="30"/>
        <end position="317"/>
    </location>
</feature>
<organism evidence="4 5">
    <name type="scientific">Tremella mesenterica</name>
    <name type="common">Jelly fungus</name>
    <dbReference type="NCBI Taxonomy" id="5217"/>
    <lineage>
        <taxon>Eukaryota</taxon>
        <taxon>Fungi</taxon>
        <taxon>Dikarya</taxon>
        <taxon>Basidiomycota</taxon>
        <taxon>Agaricomycotina</taxon>
        <taxon>Tremellomycetes</taxon>
        <taxon>Tremellales</taxon>
        <taxon>Tremellaceae</taxon>
        <taxon>Tremella</taxon>
    </lineage>
</organism>
<evidence type="ECO:0000256" key="1">
    <source>
        <dbReference type="ARBA" id="ARBA00022729"/>
    </source>
</evidence>
<evidence type="ECO:0008006" key="6">
    <source>
        <dbReference type="Google" id="ProtNLM"/>
    </source>
</evidence>
<feature type="region of interest" description="Disordered" evidence="2">
    <location>
        <begin position="175"/>
        <end position="216"/>
    </location>
</feature>
<dbReference type="VEuPathDB" id="FungiDB:TREMEDRAFT_59161"/>
<dbReference type="SUPFAM" id="SSF50685">
    <property type="entry name" value="Barwin-like endoglucanases"/>
    <property type="match status" value="1"/>
</dbReference>
<feature type="signal peptide" evidence="3">
    <location>
        <begin position="1"/>
        <end position="29"/>
    </location>
</feature>
<gene>
    <name evidence="4" type="ORF">M231_04342</name>
</gene>
<feature type="compositionally biased region" description="Polar residues" evidence="2">
    <location>
        <begin position="187"/>
        <end position="216"/>
    </location>
</feature>
<accession>A0A4Q1BKZ0</accession>
<evidence type="ECO:0000256" key="2">
    <source>
        <dbReference type="SAM" id="MobiDB-lite"/>
    </source>
</evidence>
<dbReference type="InterPro" id="IPR036908">
    <property type="entry name" value="RlpA-like_sf"/>
</dbReference>
<evidence type="ECO:0000313" key="5">
    <source>
        <dbReference type="Proteomes" id="UP000289152"/>
    </source>
</evidence>
<dbReference type="Proteomes" id="UP000289152">
    <property type="component" value="Unassembled WGS sequence"/>
</dbReference>
<proteinExistence type="predicted"/>
<protein>
    <recommendedName>
        <fullName evidence="6">RlpA-like protein double-psi beta-barrel domain-containing protein</fullName>
    </recommendedName>
</protein>
<dbReference type="AlphaFoldDB" id="A0A4Q1BKZ0"/>
<dbReference type="EMBL" id="SDIL01000048">
    <property type="protein sequence ID" value="RXK38433.1"/>
    <property type="molecule type" value="Genomic_DNA"/>
</dbReference>
<reference evidence="4 5" key="1">
    <citation type="submission" date="2016-06" db="EMBL/GenBank/DDBJ databases">
        <title>Evolution of pathogenesis and genome organization in the Tremellales.</title>
        <authorList>
            <person name="Cuomo C."/>
            <person name="Litvintseva A."/>
            <person name="Heitman J."/>
            <person name="Chen Y."/>
            <person name="Sun S."/>
            <person name="Springer D."/>
            <person name="Dromer F."/>
            <person name="Young S."/>
            <person name="Zeng Q."/>
            <person name="Chapman S."/>
            <person name="Gujja S."/>
            <person name="Saif S."/>
            <person name="Birren B."/>
        </authorList>
    </citation>
    <scope>NUCLEOTIDE SEQUENCE [LARGE SCALE GENOMIC DNA]</scope>
    <source>
        <strain evidence="4 5">ATCC 28783</strain>
    </source>
</reference>